<dbReference type="Proteomes" id="UP000472265">
    <property type="component" value="Chromosome 10"/>
</dbReference>
<reference evidence="8" key="2">
    <citation type="submission" date="2025-08" db="UniProtKB">
        <authorList>
            <consortium name="Ensembl"/>
        </authorList>
    </citation>
    <scope>IDENTIFICATION</scope>
</reference>
<evidence type="ECO:0000256" key="5">
    <source>
        <dbReference type="SAM" id="Phobius"/>
    </source>
</evidence>
<dbReference type="InterPro" id="IPR004841">
    <property type="entry name" value="AA-permease/SLC12A_dom"/>
</dbReference>
<proteinExistence type="predicted"/>
<dbReference type="AlphaFoldDB" id="A0A671UT78"/>
<dbReference type="GO" id="GO:0055078">
    <property type="term" value="P:sodium ion homeostasis"/>
    <property type="evidence" value="ECO:0007669"/>
    <property type="project" value="TreeGrafter"/>
</dbReference>
<evidence type="ECO:0000313" key="9">
    <source>
        <dbReference type="Proteomes" id="UP000472265"/>
    </source>
</evidence>
<dbReference type="Pfam" id="PF00324">
    <property type="entry name" value="AA_permease"/>
    <property type="match status" value="1"/>
</dbReference>
<evidence type="ECO:0000256" key="1">
    <source>
        <dbReference type="ARBA" id="ARBA00004141"/>
    </source>
</evidence>
<feature type="domain" description="SLC12A transporter C-terminal" evidence="7">
    <location>
        <begin position="586"/>
        <end position="630"/>
    </location>
</feature>
<name>A0A671UT78_SPAAU</name>
<accession>A0A671UT78</accession>
<keyword evidence="2 5" id="KW-0812">Transmembrane</keyword>
<evidence type="ECO:0000256" key="4">
    <source>
        <dbReference type="ARBA" id="ARBA00023136"/>
    </source>
</evidence>
<feature type="transmembrane region" description="Helical" evidence="5">
    <location>
        <begin position="75"/>
        <end position="101"/>
    </location>
</feature>
<feature type="transmembrane region" description="Helical" evidence="5">
    <location>
        <begin position="42"/>
        <end position="63"/>
    </location>
</feature>
<dbReference type="InterPro" id="IPR018491">
    <property type="entry name" value="SLC12_C"/>
</dbReference>
<gene>
    <name evidence="8" type="primary">slc12a10.1</name>
</gene>
<keyword evidence="9" id="KW-1185">Reference proteome</keyword>
<feature type="transmembrane region" description="Helical" evidence="5">
    <location>
        <begin position="246"/>
        <end position="264"/>
    </location>
</feature>
<evidence type="ECO:0000259" key="7">
    <source>
        <dbReference type="Pfam" id="PF03522"/>
    </source>
</evidence>
<dbReference type="Ensembl" id="ENSSAUT00010016716.1">
    <property type="protein sequence ID" value="ENSSAUP00010015770.1"/>
    <property type="gene ID" value="ENSSAUG00010005789.1"/>
</dbReference>
<dbReference type="Gene3D" id="1.20.1740.10">
    <property type="entry name" value="Amino acid/polyamine transporter I"/>
    <property type="match status" value="1"/>
</dbReference>
<dbReference type="PRINTS" id="PR01230">
    <property type="entry name" value="NACLTRNSPORT"/>
</dbReference>
<dbReference type="GO" id="GO:0055075">
    <property type="term" value="P:potassium ion homeostasis"/>
    <property type="evidence" value="ECO:0007669"/>
    <property type="project" value="TreeGrafter"/>
</dbReference>
<dbReference type="PANTHER" id="PTHR11827:SF97">
    <property type="entry name" value="SLC12A10.3 SOLUTE CARRIER FAMILY 12 (SODIUM_POTASSIUM_CHLORIDE TRANSPORTERS), MEMBER 10, TANDEM DUPLICATE 3 ISOFORM X1-RELATED"/>
    <property type="match status" value="1"/>
</dbReference>
<feature type="transmembrane region" description="Helical" evidence="5">
    <location>
        <begin position="411"/>
        <end position="431"/>
    </location>
</feature>
<dbReference type="InterPro" id="IPR002948">
    <property type="entry name" value="SLC12A3"/>
</dbReference>
<dbReference type="GO" id="GO:0008511">
    <property type="term" value="F:sodium:potassium:chloride symporter activity"/>
    <property type="evidence" value="ECO:0007669"/>
    <property type="project" value="TreeGrafter"/>
</dbReference>
<feature type="transmembrane region" description="Helical" evidence="5">
    <location>
        <begin position="356"/>
        <end position="376"/>
    </location>
</feature>
<reference evidence="8" key="3">
    <citation type="submission" date="2025-09" db="UniProtKB">
        <authorList>
            <consortium name="Ensembl"/>
        </authorList>
    </citation>
    <scope>IDENTIFICATION</scope>
</reference>
<feature type="transmembrane region" description="Helical" evidence="5">
    <location>
        <begin position="121"/>
        <end position="145"/>
    </location>
</feature>
<dbReference type="GO" id="GO:1990573">
    <property type="term" value="P:potassium ion import across plasma membrane"/>
    <property type="evidence" value="ECO:0007669"/>
    <property type="project" value="TreeGrafter"/>
</dbReference>
<feature type="transmembrane region" description="Helical" evidence="5">
    <location>
        <begin position="438"/>
        <end position="455"/>
    </location>
</feature>
<reference evidence="8" key="1">
    <citation type="submission" date="2021-04" db="EMBL/GenBank/DDBJ databases">
        <authorList>
            <consortium name="Wellcome Sanger Institute Data Sharing"/>
        </authorList>
    </citation>
    <scope>NUCLEOTIDE SEQUENCE [LARGE SCALE GENOMIC DNA]</scope>
</reference>
<feature type="transmembrane region" description="Helical" evidence="5">
    <location>
        <begin position="166"/>
        <end position="187"/>
    </location>
</feature>
<protein>
    <submittedName>
        <fullName evidence="8">Solute carrier family 12 member 10, tandem duplicate 1</fullName>
    </submittedName>
</protein>
<dbReference type="GeneTree" id="ENSGT00940000155044"/>
<feature type="transmembrane region" description="Helical" evidence="5">
    <location>
        <begin position="475"/>
        <end position="503"/>
    </location>
</feature>
<feature type="transmembrane region" description="Helical" evidence="5">
    <location>
        <begin position="284"/>
        <end position="304"/>
    </location>
</feature>
<evidence type="ECO:0000256" key="2">
    <source>
        <dbReference type="ARBA" id="ARBA00022692"/>
    </source>
</evidence>
<keyword evidence="4 5" id="KW-0472">Membrane</keyword>
<evidence type="ECO:0000256" key="3">
    <source>
        <dbReference type="ARBA" id="ARBA00022989"/>
    </source>
</evidence>
<dbReference type="PANTHER" id="PTHR11827">
    <property type="entry name" value="SOLUTE CARRIER FAMILY 12, CATION COTRANSPORTERS"/>
    <property type="match status" value="1"/>
</dbReference>
<comment type="subcellular location">
    <subcellularLocation>
        <location evidence="1">Membrane</location>
        <topology evidence="1">Multi-pass membrane protein</topology>
    </subcellularLocation>
</comment>
<sequence>MCFSLKVEMERTTTDSGGCSLPVTDSVNEEPQAKEEKAPVRFGWVIGVMVRCMLNIWGVILFLRLSLITSQAGILLTWLIILMSVTVTSVTALSISAIATNGRVISGGAYFMISRSLGPEIGGPIGMVFSFANALACALNTVGFAEVVRDLLQEFGVPIVDPINDIRIVGVVTVTVLLLISLAGMEWESKTQILFFIILLVSFANYLVGTVIPPSVEKQALGIFGYRSDIFVQNLTPDWRGPEGNFFELFAIFFPSAIGILSGANISGDLKDPATAIPKGTLVAIFWTTVSYLVISVTVGACVLRDASGNITDILVGNITDDCVGLGCQLGWNFTECAQTQTCEYGLANSSKVPGFYHLITAGVFAASLSSALGFLVSAPKVFQCLCRDNLYPYIGFFAKGYGKNDEPLRAYLLCYIIAVAFILIAELNLIAALISNFFLCSYSLINFSCFHASITNSPGWRPSFHYYSKWTALFGAVISVVLMFLFTWWAALTTFCIIFFLFGYVNYNKPEVNWGSSVQAGTYNMALSYSVALSGVEDHVKNFRPQCLVLTGPPNQRPALVDFVASFTKHTSLMICGDIIMAESASGSRHLLQASGLGKLKSNTLVLGFKANWRDSSASSMTRLLKTMTSNLLRGNQVSAYCMHTYTNINIHYHSNIHSFIRSPLFALLTADDISDKGDSDQIKTVFQNDQGKKTIDVYWIADDGGLTLLVPYLLTRRKHWHRSKVRVFIMGDEQNMEEGLLWSFQFCLFLSVLKRLLTSVPLFLLLLSLRRFVDSVAPFRLYDEQKEGVSIQELRQSAPWKISDKEFEAFKLKSERKVRLNEIIRRNSQHAALVLVSLPVPHSDCPSALYMAWLDTLTCGLHCPAVLIRGNQQNVLTYYCQ</sequence>
<dbReference type="GO" id="GO:0055064">
    <property type="term" value="P:chloride ion homeostasis"/>
    <property type="evidence" value="ECO:0007669"/>
    <property type="project" value="TreeGrafter"/>
</dbReference>
<feature type="transmembrane region" description="Helical" evidence="5">
    <location>
        <begin position="193"/>
        <end position="212"/>
    </location>
</feature>
<dbReference type="GO" id="GO:0016324">
    <property type="term" value="C:apical plasma membrane"/>
    <property type="evidence" value="ECO:0007669"/>
    <property type="project" value="TreeGrafter"/>
</dbReference>
<keyword evidence="3 5" id="KW-1133">Transmembrane helix</keyword>
<dbReference type="InterPro" id="IPR004842">
    <property type="entry name" value="SLC12A_fam"/>
</dbReference>
<feature type="domain" description="Amino acid permease/ SLC12A" evidence="6">
    <location>
        <begin position="47"/>
        <end position="549"/>
    </location>
</feature>
<organism evidence="8 9">
    <name type="scientific">Sparus aurata</name>
    <name type="common">Gilthead sea bream</name>
    <dbReference type="NCBI Taxonomy" id="8175"/>
    <lineage>
        <taxon>Eukaryota</taxon>
        <taxon>Metazoa</taxon>
        <taxon>Chordata</taxon>
        <taxon>Craniata</taxon>
        <taxon>Vertebrata</taxon>
        <taxon>Euteleostomi</taxon>
        <taxon>Actinopterygii</taxon>
        <taxon>Neopterygii</taxon>
        <taxon>Teleostei</taxon>
        <taxon>Neoteleostei</taxon>
        <taxon>Acanthomorphata</taxon>
        <taxon>Eupercaria</taxon>
        <taxon>Spariformes</taxon>
        <taxon>Sparidae</taxon>
        <taxon>Sparus</taxon>
    </lineage>
</organism>
<dbReference type="Pfam" id="PF03522">
    <property type="entry name" value="SLC12"/>
    <property type="match status" value="2"/>
</dbReference>
<feature type="domain" description="SLC12A transporter C-terminal" evidence="7">
    <location>
        <begin position="685"/>
        <end position="882"/>
    </location>
</feature>
<dbReference type="GO" id="GO:0006884">
    <property type="term" value="P:cell volume homeostasis"/>
    <property type="evidence" value="ECO:0007669"/>
    <property type="project" value="TreeGrafter"/>
</dbReference>
<evidence type="ECO:0000313" key="8">
    <source>
        <dbReference type="Ensembl" id="ENSSAUP00010015770.1"/>
    </source>
</evidence>
<evidence type="ECO:0000259" key="6">
    <source>
        <dbReference type="Pfam" id="PF00324"/>
    </source>
</evidence>